<sequence>MSGASIESDLRGSSPSMEDRISKLKSQFREIDANDDKQLTFEELHAYLTKKSGKPFNEVLLTEIFKSLDKDQNSELTLDEFAQGYYQAETLIKSRVDVLKNSIMENTKKLSDTRRQYIEAKANQGKTQQNVLTVTVKKAEGLKAGGLTGNRAPLVRVSCENQEITTQPVPNPSNPTWNETFSFYVTQGTEDISVEVFDTDRGNPTTFLGEVAVPFNALFDQQLHEDTLELRGKKPGDRISGTIQLALQWIHNLPLYLEGIIKQFEDIINEDKTELLEMEKYYNELHSALGKNIGPDWLLLNPKFKEAELQFSAKMDEFKEKTLGKIKWSFATQMSTYLLLLFSVLIMFLRPDFFNLTIGILALYYYYTGVGSGPKYKIIFLAILASEVYDLIWLYLNMSNWVSGTGDGSDGVKRFTVAVSVINLFCKLVFGAIFWKNSIEMA</sequence>
<reference evidence="6" key="1">
    <citation type="submission" date="2021-09" db="EMBL/GenBank/DDBJ databases">
        <authorList>
            <consortium name="AG Swart"/>
            <person name="Singh M."/>
            <person name="Singh A."/>
            <person name="Seah K."/>
            <person name="Emmerich C."/>
        </authorList>
    </citation>
    <scope>NUCLEOTIDE SEQUENCE</scope>
    <source>
        <strain evidence="6">ATCC30299</strain>
    </source>
</reference>
<evidence type="ECO:0000256" key="1">
    <source>
        <dbReference type="ARBA" id="ARBA00022723"/>
    </source>
</evidence>
<evidence type="ECO:0000313" key="7">
    <source>
        <dbReference type="Proteomes" id="UP001162131"/>
    </source>
</evidence>
<protein>
    <submittedName>
        <fullName evidence="6">Uncharacterized protein</fullName>
    </submittedName>
</protein>
<gene>
    <name evidence="6" type="ORF">BSTOLATCC_MIC216</name>
</gene>
<proteinExistence type="predicted"/>
<feature type="domain" description="C2" evidence="4">
    <location>
        <begin position="112"/>
        <end position="228"/>
    </location>
</feature>
<dbReference type="SUPFAM" id="SSF47473">
    <property type="entry name" value="EF-hand"/>
    <property type="match status" value="1"/>
</dbReference>
<dbReference type="Gene3D" id="2.60.40.150">
    <property type="entry name" value="C2 domain"/>
    <property type="match status" value="1"/>
</dbReference>
<dbReference type="GO" id="GO:0005509">
    <property type="term" value="F:calcium ion binding"/>
    <property type="evidence" value="ECO:0007669"/>
    <property type="project" value="InterPro"/>
</dbReference>
<feature type="domain" description="EF-hand" evidence="5">
    <location>
        <begin position="19"/>
        <end position="54"/>
    </location>
</feature>
<feature type="transmembrane region" description="Helical" evidence="3">
    <location>
        <begin position="337"/>
        <end position="366"/>
    </location>
</feature>
<dbReference type="CDD" id="cd00030">
    <property type="entry name" value="C2"/>
    <property type="match status" value="1"/>
</dbReference>
<feature type="domain" description="EF-hand" evidence="5">
    <location>
        <begin position="56"/>
        <end position="91"/>
    </location>
</feature>
<name>A0AAU9I8X0_9CILI</name>
<keyword evidence="2" id="KW-0106">Calcium</keyword>
<keyword evidence="3" id="KW-0812">Transmembrane</keyword>
<dbReference type="PROSITE" id="PS00018">
    <property type="entry name" value="EF_HAND_1"/>
    <property type="match status" value="1"/>
</dbReference>
<keyword evidence="1" id="KW-0479">Metal-binding</keyword>
<dbReference type="InterPro" id="IPR011992">
    <property type="entry name" value="EF-hand-dom_pair"/>
</dbReference>
<dbReference type="SMART" id="SM00239">
    <property type="entry name" value="C2"/>
    <property type="match status" value="1"/>
</dbReference>
<keyword evidence="7" id="KW-1185">Reference proteome</keyword>
<evidence type="ECO:0000256" key="3">
    <source>
        <dbReference type="SAM" id="Phobius"/>
    </source>
</evidence>
<keyword evidence="3" id="KW-1133">Transmembrane helix</keyword>
<evidence type="ECO:0000259" key="5">
    <source>
        <dbReference type="PROSITE" id="PS50222"/>
    </source>
</evidence>
<dbReference type="InterPro" id="IPR002048">
    <property type="entry name" value="EF_hand_dom"/>
</dbReference>
<dbReference type="SUPFAM" id="SSF49562">
    <property type="entry name" value="C2 domain (Calcium/lipid-binding domain, CaLB)"/>
    <property type="match status" value="1"/>
</dbReference>
<keyword evidence="3" id="KW-0472">Membrane</keyword>
<evidence type="ECO:0000259" key="4">
    <source>
        <dbReference type="PROSITE" id="PS50004"/>
    </source>
</evidence>
<dbReference type="PROSITE" id="PS50004">
    <property type="entry name" value="C2"/>
    <property type="match status" value="1"/>
</dbReference>
<dbReference type="Pfam" id="PF00168">
    <property type="entry name" value="C2"/>
    <property type="match status" value="1"/>
</dbReference>
<dbReference type="PROSITE" id="PS50222">
    <property type="entry name" value="EF_HAND_2"/>
    <property type="match status" value="2"/>
</dbReference>
<dbReference type="PANTHER" id="PTHR45911:SF4">
    <property type="entry name" value="MULTIPLE C2 AND TRANSMEMBRANE DOMAIN-CONTAINING PROTEIN"/>
    <property type="match status" value="1"/>
</dbReference>
<evidence type="ECO:0000313" key="6">
    <source>
        <dbReference type="EMBL" id="CAG9310002.1"/>
    </source>
</evidence>
<evidence type="ECO:0000256" key="2">
    <source>
        <dbReference type="ARBA" id="ARBA00022837"/>
    </source>
</evidence>
<organism evidence="6 7">
    <name type="scientific">Blepharisma stoltei</name>
    <dbReference type="NCBI Taxonomy" id="1481888"/>
    <lineage>
        <taxon>Eukaryota</taxon>
        <taxon>Sar</taxon>
        <taxon>Alveolata</taxon>
        <taxon>Ciliophora</taxon>
        <taxon>Postciliodesmatophora</taxon>
        <taxon>Heterotrichea</taxon>
        <taxon>Heterotrichida</taxon>
        <taxon>Blepharismidae</taxon>
        <taxon>Blepharisma</taxon>
    </lineage>
</organism>
<feature type="transmembrane region" description="Helical" evidence="3">
    <location>
        <begin position="378"/>
        <end position="396"/>
    </location>
</feature>
<feature type="transmembrane region" description="Helical" evidence="3">
    <location>
        <begin position="416"/>
        <end position="435"/>
    </location>
</feature>
<dbReference type="CDD" id="cd00051">
    <property type="entry name" value="EFh"/>
    <property type="match status" value="1"/>
</dbReference>
<dbReference type="Pfam" id="PF13499">
    <property type="entry name" value="EF-hand_7"/>
    <property type="match status" value="1"/>
</dbReference>
<dbReference type="EMBL" id="CAJZBQ010000001">
    <property type="protein sequence ID" value="CAG9310002.1"/>
    <property type="molecule type" value="Genomic_DNA"/>
</dbReference>
<accession>A0AAU9I8X0</accession>
<dbReference type="Proteomes" id="UP001162131">
    <property type="component" value="Unassembled WGS sequence"/>
</dbReference>
<dbReference type="SMART" id="SM00054">
    <property type="entry name" value="EFh"/>
    <property type="match status" value="2"/>
</dbReference>
<comment type="caution">
    <text evidence="6">The sequence shown here is derived from an EMBL/GenBank/DDBJ whole genome shotgun (WGS) entry which is preliminary data.</text>
</comment>
<dbReference type="InterPro" id="IPR035892">
    <property type="entry name" value="C2_domain_sf"/>
</dbReference>
<dbReference type="InterPro" id="IPR018247">
    <property type="entry name" value="EF_Hand_1_Ca_BS"/>
</dbReference>
<dbReference type="AlphaFoldDB" id="A0AAU9I8X0"/>
<dbReference type="Gene3D" id="1.10.238.10">
    <property type="entry name" value="EF-hand"/>
    <property type="match status" value="1"/>
</dbReference>
<dbReference type="PANTHER" id="PTHR45911">
    <property type="entry name" value="C2 DOMAIN-CONTAINING PROTEIN"/>
    <property type="match status" value="1"/>
</dbReference>
<dbReference type="InterPro" id="IPR000008">
    <property type="entry name" value="C2_dom"/>
</dbReference>
<dbReference type="GO" id="GO:0016020">
    <property type="term" value="C:membrane"/>
    <property type="evidence" value="ECO:0007669"/>
    <property type="project" value="TreeGrafter"/>
</dbReference>